<evidence type="ECO:0000256" key="2">
    <source>
        <dbReference type="ARBA" id="ARBA00006273"/>
    </source>
</evidence>
<proteinExistence type="inferred from homology"/>
<dbReference type="AlphaFoldDB" id="A0A3B5MDT3"/>
<keyword evidence="6" id="KW-0027">Amidation</keyword>
<evidence type="ECO:0000313" key="10">
    <source>
        <dbReference type="Ensembl" id="ENSXCOP00000021792.1"/>
    </source>
</evidence>
<evidence type="ECO:0000256" key="1">
    <source>
        <dbReference type="ARBA" id="ARBA00004613"/>
    </source>
</evidence>
<dbReference type="SMART" id="SM00029">
    <property type="entry name" value="GASTRIN"/>
    <property type="match status" value="1"/>
</dbReference>
<feature type="region of interest" description="Disordered" evidence="8">
    <location>
        <begin position="32"/>
        <end position="56"/>
    </location>
</feature>
<feature type="compositionally biased region" description="Polar residues" evidence="8">
    <location>
        <begin position="32"/>
        <end position="44"/>
    </location>
</feature>
<dbReference type="Ensembl" id="ENSXCOT00000022056.1">
    <property type="protein sequence ID" value="ENSXCOP00000021792.1"/>
    <property type="gene ID" value="ENSXCOG00000016289.1"/>
</dbReference>
<dbReference type="PANTHER" id="PTHR10786:SF0">
    <property type="entry name" value="CHOLECYSTOKININ"/>
    <property type="match status" value="1"/>
</dbReference>
<dbReference type="GO" id="GO:0007586">
    <property type="term" value="P:digestion"/>
    <property type="evidence" value="ECO:0007669"/>
    <property type="project" value="InterPro"/>
</dbReference>
<keyword evidence="3" id="KW-0964">Secreted</keyword>
<feature type="domain" description="Gastrin/cholecystokinin peptide hormone" evidence="9">
    <location>
        <begin position="24"/>
        <end position="128"/>
    </location>
</feature>
<comment type="subcellular location">
    <subcellularLocation>
        <location evidence="1 7">Secreted</location>
    </subcellularLocation>
</comment>
<dbReference type="GeneTree" id="ENSGT00970000194068"/>
<protein>
    <recommendedName>
        <fullName evidence="9">Gastrin/cholecystokinin peptide hormone domain-containing protein</fullName>
    </recommendedName>
</protein>
<comment type="similarity">
    <text evidence="2 7">Belongs to the gastrin/cholecystokinin family.</text>
</comment>
<dbReference type="STRING" id="32473.ENSXCOP00000021792"/>
<evidence type="ECO:0000256" key="6">
    <source>
        <dbReference type="ARBA" id="ARBA00022815"/>
    </source>
</evidence>
<dbReference type="GO" id="GO:0005184">
    <property type="term" value="F:neuropeptide hormone activity"/>
    <property type="evidence" value="ECO:0007669"/>
    <property type="project" value="InterPro"/>
</dbReference>
<evidence type="ECO:0000259" key="9">
    <source>
        <dbReference type="Pfam" id="PF00918"/>
    </source>
</evidence>
<evidence type="ECO:0000256" key="8">
    <source>
        <dbReference type="SAM" id="MobiDB-lite"/>
    </source>
</evidence>
<keyword evidence="4" id="KW-0765">Sulfation</keyword>
<dbReference type="GO" id="GO:0005615">
    <property type="term" value="C:extracellular space"/>
    <property type="evidence" value="ECO:0007669"/>
    <property type="project" value="TreeGrafter"/>
</dbReference>
<keyword evidence="11" id="KW-1185">Reference proteome</keyword>
<evidence type="ECO:0000256" key="3">
    <source>
        <dbReference type="ARBA" id="ARBA00022525"/>
    </source>
</evidence>
<sequence length="129" mass="14664">MDLGVCLKFEALIRISVHLPFFCQRAESTSHLTNSLHAPSPSRTRQVRSAPAPPSDRFAHYSQLREHAEAPNSLNQLLARLIPRKGSAFQIRSSLSSRALAPSHRIEDRDYLGWMDFGRRSAEEYEYSP</sequence>
<organism evidence="10 11">
    <name type="scientific">Xiphophorus couchianus</name>
    <name type="common">Monterrey platyfish</name>
    <dbReference type="NCBI Taxonomy" id="32473"/>
    <lineage>
        <taxon>Eukaryota</taxon>
        <taxon>Metazoa</taxon>
        <taxon>Chordata</taxon>
        <taxon>Craniata</taxon>
        <taxon>Vertebrata</taxon>
        <taxon>Euteleostomi</taxon>
        <taxon>Actinopterygii</taxon>
        <taxon>Neopterygii</taxon>
        <taxon>Teleostei</taxon>
        <taxon>Neoteleostei</taxon>
        <taxon>Acanthomorphata</taxon>
        <taxon>Ovalentaria</taxon>
        <taxon>Atherinomorphae</taxon>
        <taxon>Cyprinodontiformes</taxon>
        <taxon>Poeciliidae</taxon>
        <taxon>Poeciliinae</taxon>
        <taxon>Xiphophorus</taxon>
    </lineage>
</organism>
<dbReference type="InterPro" id="IPR015499">
    <property type="entry name" value="CCK-like"/>
</dbReference>
<evidence type="ECO:0000256" key="7">
    <source>
        <dbReference type="RuleBase" id="RU004362"/>
    </source>
</evidence>
<dbReference type="InterPro" id="IPR001651">
    <property type="entry name" value="Gastrin/CCK"/>
</dbReference>
<name>A0A3B5MDT3_9TELE</name>
<evidence type="ECO:0000256" key="4">
    <source>
        <dbReference type="ARBA" id="ARBA00022641"/>
    </source>
</evidence>
<accession>A0A3B5MDT3</accession>
<reference evidence="10" key="1">
    <citation type="submission" date="2025-08" db="UniProtKB">
        <authorList>
            <consortium name="Ensembl"/>
        </authorList>
    </citation>
    <scope>IDENTIFICATION</scope>
</reference>
<keyword evidence="5" id="KW-0165">Cleavage on pair of basic residues</keyword>
<evidence type="ECO:0000313" key="11">
    <source>
        <dbReference type="Proteomes" id="UP000261380"/>
    </source>
</evidence>
<dbReference type="InterPro" id="IPR013152">
    <property type="entry name" value="Gastrin/cholecystokinin_CS"/>
</dbReference>
<dbReference type="GO" id="GO:0030424">
    <property type="term" value="C:axon"/>
    <property type="evidence" value="ECO:0007669"/>
    <property type="project" value="TreeGrafter"/>
</dbReference>
<dbReference type="PANTHER" id="PTHR10786">
    <property type="entry name" value="CHOLECYSTOKININ"/>
    <property type="match status" value="1"/>
</dbReference>
<evidence type="ECO:0000256" key="5">
    <source>
        <dbReference type="ARBA" id="ARBA00022685"/>
    </source>
</evidence>
<dbReference type="Proteomes" id="UP000261380">
    <property type="component" value="Unplaced"/>
</dbReference>
<dbReference type="PROSITE" id="PS00259">
    <property type="entry name" value="GASTRIN"/>
    <property type="match status" value="1"/>
</dbReference>
<dbReference type="Pfam" id="PF00918">
    <property type="entry name" value="Gastrin"/>
    <property type="match status" value="1"/>
</dbReference>
<reference evidence="10" key="2">
    <citation type="submission" date="2025-09" db="UniProtKB">
        <authorList>
            <consortium name="Ensembl"/>
        </authorList>
    </citation>
    <scope>IDENTIFICATION</scope>
</reference>